<reference evidence="2" key="1">
    <citation type="submission" date="2022-11" db="EMBL/GenBank/DDBJ databases">
        <title>Centuries of genome instability and evolution in soft-shell clam transmissible cancer (bioRxiv).</title>
        <authorList>
            <person name="Hart S.F.M."/>
            <person name="Yonemitsu M.A."/>
            <person name="Giersch R.M."/>
            <person name="Beal B.F."/>
            <person name="Arriagada G."/>
            <person name="Davis B.W."/>
            <person name="Ostrander E.A."/>
            <person name="Goff S.P."/>
            <person name="Metzger M.J."/>
        </authorList>
    </citation>
    <scope>NUCLEOTIDE SEQUENCE</scope>
    <source>
        <strain evidence="2">MELC-2E11</strain>
        <tissue evidence="2">Siphon/mantle</tissue>
    </source>
</reference>
<dbReference type="Pfam" id="PF00651">
    <property type="entry name" value="BTB"/>
    <property type="match status" value="1"/>
</dbReference>
<sequence>MKQDARFCYPDPEVLALCSPVFRRMFESDFRERTAEWITLPGKTYKEFTDFLLCLYPDTQKSLTDDTVFSVFHLADEYQVEILQRKCEDYLMSKCKDTNTALSALVNILLCAENGNVHEVLRVAADYNESDLVSQCENHMIARCKKNEKPLIHGLVSMLSAADKHKLTKLKEEVLQLAVQSVNQTFEDF</sequence>
<accession>A0ABY7F9I8</accession>
<keyword evidence="3" id="KW-1185">Reference proteome</keyword>
<feature type="domain" description="BTB" evidence="1">
    <location>
        <begin position="3"/>
        <end position="95"/>
    </location>
</feature>
<dbReference type="EMBL" id="CP111021">
    <property type="protein sequence ID" value="WAR17348.1"/>
    <property type="molecule type" value="Genomic_DNA"/>
</dbReference>
<dbReference type="CDD" id="cd18186">
    <property type="entry name" value="BTB_POZ_ZBTB_KLHL-like"/>
    <property type="match status" value="1"/>
</dbReference>
<proteinExistence type="predicted"/>
<dbReference type="Gene3D" id="3.30.710.10">
    <property type="entry name" value="Potassium Channel Kv1.1, Chain A"/>
    <property type="match status" value="2"/>
</dbReference>
<dbReference type="PANTHER" id="PTHR22744:SF17">
    <property type="entry name" value="BTB DOMAIN-CONTAINING PROTEIN"/>
    <property type="match status" value="1"/>
</dbReference>
<dbReference type="SUPFAM" id="SSF54695">
    <property type="entry name" value="POZ domain"/>
    <property type="match status" value="1"/>
</dbReference>
<protein>
    <submittedName>
        <fullName evidence="2">BAT38-like protein</fullName>
    </submittedName>
</protein>
<dbReference type="Proteomes" id="UP001164746">
    <property type="component" value="Chromosome 10"/>
</dbReference>
<dbReference type="PANTHER" id="PTHR22744">
    <property type="entry name" value="HELIX LOOP HELIX PROTEIN 21-RELATED"/>
    <property type="match status" value="1"/>
</dbReference>
<organism evidence="2 3">
    <name type="scientific">Mya arenaria</name>
    <name type="common">Soft-shell clam</name>
    <dbReference type="NCBI Taxonomy" id="6604"/>
    <lineage>
        <taxon>Eukaryota</taxon>
        <taxon>Metazoa</taxon>
        <taxon>Spiralia</taxon>
        <taxon>Lophotrochozoa</taxon>
        <taxon>Mollusca</taxon>
        <taxon>Bivalvia</taxon>
        <taxon>Autobranchia</taxon>
        <taxon>Heteroconchia</taxon>
        <taxon>Euheterodonta</taxon>
        <taxon>Imparidentia</taxon>
        <taxon>Neoheterodontei</taxon>
        <taxon>Myida</taxon>
        <taxon>Myoidea</taxon>
        <taxon>Myidae</taxon>
        <taxon>Mya</taxon>
    </lineage>
</organism>
<evidence type="ECO:0000313" key="2">
    <source>
        <dbReference type="EMBL" id="WAR17348.1"/>
    </source>
</evidence>
<dbReference type="InterPro" id="IPR011333">
    <property type="entry name" value="SKP1/BTB/POZ_sf"/>
</dbReference>
<dbReference type="SMART" id="SM00225">
    <property type="entry name" value="BTB"/>
    <property type="match status" value="1"/>
</dbReference>
<name>A0ABY7F9I8_MYAAR</name>
<dbReference type="InterPro" id="IPR000210">
    <property type="entry name" value="BTB/POZ_dom"/>
</dbReference>
<evidence type="ECO:0000313" key="3">
    <source>
        <dbReference type="Proteomes" id="UP001164746"/>
    </source>
</evidence>
<gene>
    <name evidence="2" type="ORF">MAR_031942</name>
</gene>
<evidence type="ECO:0000259" key="1">
    <source>
        <dbReference type="SMART" id="SM00225"/>
    </source>
</evidence>